<evidence type="ECO:0000256" key="1">
    <source>
        <dbReference type="ARBA" id="ARBA00003246"/>
    </source>
</evidence>
<keyword evidence="5 8" id="KW-0812">Transmembrane</keyword>
<dbReference type="GO" id="GO:0000139">
    <property type="term" value="C:Golgi membrane"/>
    <property type="evidence" value="ECO:0007669"/>
    <property type="project" value="UniProtKB-SubCell"/>
</dbReference>
<feature type="transmembrane region" description="Helical" evidence="8">
    <location>
        <begin position="47"/>
        <end position="67"/>
    </location>
</feature>
<dbReference type="GeneID" id="54405983"/>
<dbReference type="Proteomes" id="UP000799771">
    <property type="component" value="Unassembled WGS sequence"/>
</dbReference>
<evidence type="ECO:0000313" key="10">
    <source>
        <dbReference type="Proteomes" id="UP000799771"/>
    </source>
</evidence>
<dbReference type="RefSeq" id="XP_033527037.1">
    <property type="nucleotide sequence ID" value="XM_033665551.1"/>
</dbReference>
<comment type="function">
    <text evidence="1 8">Golgi membrane protein involved in vesicular trafficking.</text>
</comment>
<protein>
    <recommendedName>
        <fullName evidence="4 8">Golgi apparatus membrane protein TVP23</fullName>
    </recommendedName>
</protein>
<proteinExistence type="inferred from homology"/>
<reference evidence="9" key="1">
    <citation type="journal article" date="2020" name="Stud. Mycol.">
        <title>101 Dothideomycetes genomes: a test case for predicting lifestyles and emergence of pathogens.</title>
        <authorList>
            <person name="Haridas S."/>
            <person name="Albert R."/>
            <person name="Binder M."/>
            <person name="Bloem J."/>
            <person name="Labutti K."/>
            <person name="Salamov A."/>
            <person name="Andreopoulos B."/>
            <person name="Baker S."/>
            <person name="Barry K."/>
            <person name="Bills G."/>
            <person name="Bluhm B."/>
            <person name="Cannon C."/>
            <person name="Castanera R."/>
            <person name="Culley D."/>
            <person name="Daum C."/>
            <person name="Ezra D."/>
            <person name="Gonzalez J."/>
            <person name="Henrissat B."/>
            <person name="Kuo A."/>
            <person name="Liang C."/>
            <person name="Lipzen A."/>
            <person name="Lutzoni F."/>
            <person name="Magnuson J."/>
            <person name="Mondo S."/>
            <person name="Nolan M."/>
            <person name="Ohm R."/>
            <person name="Pangilinan J."/>
            <person name="Park H.-J."/>
            <person name="Ramirez L."/>
            <person name="Alfaro M."/>
            <person name="Sun H."/>
            <person name="Tritt A."/>
            <person name="Yoshinaga Y."/>
            <person name="Zwiers L.-H."/>
            <person name="Turgeon B."/>
            <person name="Goodwin S."/>
            <person name="Spatafora J."/>
            <person name="Crous P."/>
            <person name="Grigoriev I."/>
        </authorList>
    </citation>
    <scope>NUCLEOTIDE SEQUENCE</scope>
    <source>
        <strain evidence="9">CBS 119687</strain>
    </source>
</reference>
<dbReference type="GO" id="GO:0016192">
    <property type="term" value="P:vesicle-mediated transport"/>
    <property type="evidence" value="ECO:0007669"/>
    <property type="project" value="TreeGrafter"/>
</dbReference>
<evidence type="ECO:0000256" key="7">
    <source>
        <dbReference type="ARBA" id="ARBA00023136"/>
    </source>
</evidence>
<comment type="subcellular location">
    <subcellularLocation>
        <location evidence="2 8">Golgi apparatus membrane</location>
        <topology evidence="2 8">Multi-pass membrane protein</topology>
    </subcellularLocation>
</comment>
<dbReference type="PANTHER" id="PTHR13019">
    <property type="entry name" value="GOLGI APPARATUS MEMBRANE PROTEIN TVP23"/>
    <property type="match status" value="1"/>
</dbReference>
<feature type="transmembrane region" description="Helical" evidence="8">
    <location>
        <begin position="137"/>
        <end position="157"/>
    </location>
</feature>
<dbReference type="GO" id="GO:0009306">
    <property type="term" value="P:protein secretion"/>
    <property type="evidence" value="ECO:0007669"/>
    <property type="project" value="TreeGrafter"/>
</dbReference>
<evidence type="ECO:0000256" key="3">
    <source>
        <dbReference type="ARBA" id="ARBA00005467"/>
    </source>
</evidence>
<dbReference type="EMBL" id="ML977500">
    <property type="protein sequence ID" value="KAF2132650.1"/>
    <property type="molecule type" value="Genomic_DNA"/>
</dbReference>
<dbReference type="InterPro" id="IPR008564">
    <property type="entry name" value="TVP23-like"/>
</dbReference>
<keyword evidence="6 8" id="KW-1133">Transmembrane helix</keyword>
<evidence type="ECO:0000256" key="2">
    <source>
        <dbReference type="ARBA" id="ARBA00004653"/>
    </source>
</evidence>
<feature type="transmembrane region" description="Helical" evidence="8">
    <location>
        <begin position="22"/>
        <end position="41"/>
    </location>
</feature>
<sequence length="194" mass="21733">METAQQTPAPGSLSWRLSAHPITLLTFLFFRISSLLVYLLGLQLLSSNFVLIFIVTILLLAMDFYYLKNIAGRRLVGLRWWNEVDNTTGDGRWVFESADPDVREVNATDKRFFWLALYAQPVLWVVLAVVALVSLEFIWLTLVVIALVLTVTNTLAFSRCDKFSQASGFASNAMYGSGLARNLAGGMISGLFRR</sequence>
<name>A0A6A6ALH4_9PLEO</name>
<organism evidence="9 10">
    <name type="scientific">Dothidotthia symphoricarpi CBS 119687</name>
    <dbReference type="NCBI Taxonomy" id="1392245"/>
    <lineage>
        <taxon>Eukaryota</taxon>
        <taxon>Fungi</taxon>
        <taxon>Dikarya</taxon>
        <taxon>Ascomycota</taxon>
        <taxon>Pezizomycotina</taxon>
        <taxon>Dothideomycetes</taxon>
        <taxon>Pleosporomycetidae</taxon>
        <taxon>Pleosporales</taxon>
        <taxon>Dothidotthiaceae</taxon>
        <taxon>Dothidotthia</taxon>
    </lineage>
</organism>
<evidence type="ECO:0000313" key="9">
    <source>
        <dbReference type="EMBL" id="KAF2132650.1"/>
    </source>
</evidence>
<evidence type="ECO:0000256" key="6">
    <source>
        <dbReference type="ARBA" id="ARBA00022989"/>
    </source>
</evidence>
<keyword evidence="10" id="KW-1185">Reference proteome</keyword>
<gene>
    <name evidence="9" type="ORF">P153DRAFT_333105</name>
</gene>
<evidence type="ECO:0000256" key="5">
    <source>
        <dbReference type="ARBA" id="ARBA00022692"/>
    </source>
</evidence>
<accession>A0A6A6ALH4</accession>
<dbReference type="Pfam" id="PF05832">
    <property type="entry name" value="DUF846"/>
    <property type="match status" value="1"/>
</dbReference>
<evidence type="ECO:0000256" key="8">
    <source>
        <dbReference type="RuleBase" id="RU361206"/>
    </source>
</evidence>
<dbReference type="OrthoDB" id="2151161at2759"/>
<feature type="transmembrane region" description="Helical" evidence="8">
    <location>
        <begin position="112"/>
        <end position="131"/>
    </location>
</feature>
<dbReference type="PANTHER" id="PTHR13019:SF7">
    <property type="entry name" value="GOLGI APPARATUS MEMBRANE PROTEIN TVP23"/>
    <property type="match status" value="1"/>
</dbReference>
<dbReference type="AlphaFoldDB" id="A0A6A6ALH4"/>
<keyword evidence="7 8" id="KW-0472">Membrane</keyword>
<keyword evidence="8" id="KW-0333">Golgi apparatus</keyword>
<evidence type="ECO:0000256" key="4">
    <source>
        <dbReference type="ARBA" id="ARBA00013603"/>
    </source>
</evidence>
<comment type="similarity">
    <text evidence="3 8">Belongs to the TVP23 family.</text>
</comment>